<name>A0ACC1PGD8_9PEZI</name>
<protein>
    <submittedName>
        <fullName evidence="1">Uncharacterized protein</fullName>
    </submittedName>
</protein>
<evidence type="ECO:0000313" key="2">
    <source>
        <dbReference type="Proteomes" id="UP001143856"/>
    </source>
</evidence>
<comment type="caution">
    <text evidence="1">The sequence shown here is derived from an EMBL/GenBank/DDBJ whole genome shotgun (WGS) entry which is preliminary data.</text>
</comment>
<sequence length="573" mass="61475">MAAKEYGVIVGDLVVAVQLATRKSASRLAKAWLSVPAGVLAILATAFGVNKLLQLGAVSFPASVACLVILFLGLLLLERVIGEHWTKRIVAVIEIPGRWSLRWINILFTPSFVLLPLSPSIGGIEVLKVIAVFVIGFLIMMTLAAYMTRGLQLTLGSSKRAMAERAEELGAENDEIPMTVTLRSADSPGTRTGSEVTISTEPGAELHPPHGSGDLQSTHQGSREPSPDVHGQRADPSARTPMPSSRATTWALALSSKLDMTTYAVLFTFVGIPIYYAVGYAMPLQLTFSVLAYFAAMSIPPNWRHYLHPVLVSSLLTVLGLWVLGLIKGQSLDMTLREFRTGATYLKLWDGVHKLPGAGDIFASVLDAGIVSLALPMYQYRRELKQHFLAIVLPNVIISIGSLFAYPYICYAVGISAERSLAFAARSLTLALATPAVANLGGDSNTVAALAITSGIIGVLVGQRMLALLKIPDVGFERWLASLIPYVYVLATCSRATLKIDDIKLIENQLDEARIEDRAASDGEKESPSGIRPAGDCLVDALVSELVTCNANPKEIGYEGAATRIMRGTAAHV</sequence>
<keyword evidence="2" id="KW-1185">Reference proteome</keyword>
<dbReference type="Proteomes" id="UP001143856">
    <property type="component" value="Unassembled WGS sequence"/>
</dbReference>
<accession>A0ACC1PGD8</accession>
<dbReference type="EMBL" id="JAPDGR010000352">
    <property type="protein sequence ID" value="KAJ2991143.1"/>
    <property type="molecule type" value="Genomic_DNA"/>
</dbReference>
<gene>
    <name evidence="1" type="ORF">NUW58_g2630</name>
</gene>
<evidence type="ECO:0000313" key="1">
    <source>
        <dbReference type="EMBL" id="KAJ2991143.1"/>
    </source>
</evidence>
<proteinExistence type="predicted"/>
<organism evidence="1 2">
    <name type="scientific">Xylaria curta</name>
    <dbReference type="NCBI Taxonomy" id="42375"/>
    <lineage>
        <taxon>Eukaryota</taxon>
        <taxon>Fungi</taxon>
        <taxon>Dikarya</taxon>
        <taxon>Ascomycota</taxon>
        <taxon>Pezizomycotina</taxon>
        <taxon>Sordariomycetes</taxon>
        <taxon>Xylariomycetidae</taxon>
        <taxon>Xylariales</taxon>
        <taxon>Xylariaceae</taxon>
        <taxon>Xylaria</taxon>
    </lineage>
</organism>
<reference evidence="1" key="1">
    <citation type="submission" date="2022-10" db="EMBL/GenBank/DDBJ databases">
        <title>Genome Sequence of Xylaria curta.</title>
        <authorList>
            <person name="Buettner E."/>
        </authorList>
    </citation>
    <scope>NUCLEOTIDE SEQUENCE</scope>
    <source>
        <strain evidence="1">Babe10</strain>
    </source>
</reference>